<dbReference type="EMBL" id="JARKIE010000103">
    <property type="protein sequence ID" value="KAJ7683980.1"/>
    <property type="molecule type" value="Genomic_DNA"/>
</dbReference>
<name>A0AAD7D939_MYCRO</name>
<reference evidence="2" key="1">
    <citation type="submission" date="2023-03" db="EMBL/GenBank/DDBJ databases">
        <title>Massive genome expansion in bonnet fungi (Mycena s.s.) driven by repeated elements and novel gene families across ecological guilds.</title>
        <authorList>
            <consortium name="Lawrence Berkeley National Laboratory"/>
            <person name="Harder C.B."/>
            <person name="Miyauchi S."/>
            <person name="Viragh M."/>
            <person name="Kuo A."/>
            <person name="Thoen E."/>
            <person name="Andreopoulos B."/>
            <person name="Lu D."/>
            <person name="Skrede I."/>
            <person name="Drula E."/>
            <person name="Henrissat B."/>
            <person name="Morin E."/>
            <person name="Kohler A."/>
            <person name="Barry K."/>
            <person name="LaButti K."/>
            <person name="Morin E."/>
            <person name="Salamov A."/>
            <person name="Lipzen A."/>
            <person name="Mereny Z."/>
            <person name="Hegedus B."/>
            <person name="Baldrian P."/>
            <person name="Stursova M."/>
            <person name="Weitz H."/>
            <person name="Taylor A."/>
            <person name="Grigoriev I.V."/>
            <person name="Nagy L.G."/>
            <person name="Martin F."/>
            <person name="Kauserud H."/>
        </authorList>
    </citation>
    <scope>NUCLEOTIDE SEQUENCE</scope>
    <source>
        <strain evidence="2">CBHHK067</strain>
    </source>
</reference>
<comment type="caution">
    <text evidence="2">The sequence shown here is derived from an EMBL/GenBank/DDBJ whole genome shotgun (WGS) entry which is preliminary data.</text>
</comment>
<gene>
    <name evidence="2" type="ORF">B0H17DRAFT_941146</name>
</gene>
<evidence type="ECO:0000313" key="2">
    <source>
        <dbReference type="EMBL" id="KAJ7683980.1"/>
    </source>
</evidence>
<keyword evidence="3" id="KW-1185">Reference proteome</keyword>
<organism evidence="2 3">
    <name type="scientific">Mycena rosella</name>
    <name type="common">Pink bonnet</name>
    <name type="synonym">Agaricus rosellus</name>
    <dbReference type="NCBI Taxonomy" id="1033263"/>
    <lineage>
        <taxon>Eukaryota</taxon>
        <taxon>Fungi</taxon>
        <taxon>Dikarya</taxon>
        <taxon>Basidiomycota</taxon>
        <taxon>Agaricomycotina</taxon>
        <taxon>Agaricomycetes</taxon>
        <taxon>Agaricomycetidae</taxon>
        <taxon>Agaricales</taxon>
        <taxon>Marasmiineae</taxon>
        <taxon>Mycenaceae</taxon>
        <taxon>Mycena</taxon>
    </lineage>
</organism>
<proteinExistence type="predicted"/>
<dbReference type="Proteomes" id="UP001221757">
    <property type="component" value="Unassembled WGS sequence"/>
</dbReference>
<protein>
    <submittedName>
        <fullName evidence="2">Uncharacterized protein</fullName>
    </submittedName>
</protein>
<dbReference type="AlphaFoldDB" id="A0AAD7D939"/>
<evidence type="ECO:0000313" key="3">
    <source>
        <dbReference type="Proteomes" id="UP001221757"/>
    </source>
</evidence>
<evidence type="ECO:0000256" key="1">
    <source>
        <dbReference type="SAM" id="MobiDB-lite"/>
    </source>
</evidence>
<feature type="region of interest" description="Disordered" evidence="1">
    <location>
        <begin position="1"/>
        <end position="23"/>
    </location>
</feature>
<sequence>MNDCRGRWSEPGSGSRGRDSGYPSCTRVSPPFPAGASGKASACTICLGRHRHSIATCAADRFWDNSGRTRCTRNGSGQIVTPENQILCIDWQRPNGCRSTSHDVRHECSGCGKKMHSAQACPRAEKL</sequence>
<accession>A0AAD7D939</accession>